<comment type="caution">
    <text evidence="1">The sequence shown here is derived from an EMBL/GenBank/DDBJ whole genome shotgun (WGS) entry which is preliminary data.</text>
</comment>
<dbReference type="EMBL" id="CM042056">
    <property type="protein sequence ID" value="KAI3697260.1"/>
    <property type="molecule type" value="Genomic_DNA"/>
</dbReference>
<accession>A0ACB8ZIW6</accession>
<sequence length="75" mass="8095">MVFIAAVRGWDTVEALTVAVMLVVCTHQAMVAIISLVAVMLVEALTHHRCILVVAWVAVVTWVVEALDPTIEIVG</sequence>
<proteinExistence type="predicted"/>
<evidence type="ECO:0000313" key="2">
    <source>
        <dbReference type="Proteomes" id="UP001055879"/>
    </source>
</evidence>
<reference evidence="2" key="1">
    <citation type="journal article" date="2022" name="Mol. Ecol. Resour.">
        <title>The genomes of chicory, endive, great burdock and yacon provide insights into Asteraceae palaeo-polyploidization history and plant inulin production.</title>
        <authorList>
            <person name="Fan W."/>
            <person name="Wang S."/>
            <person name="Wang H."/>
            <person name="Wang A."/>
            <person name="Jiang F."/>
            <person name="Liu H."/>
            <person name="Zhao H."/>
            <person name="Xu D."/>
            <person name="Zhang Y."/>
        </authorList>
    </citation>
    <scope>NUCLEOTIDE SEQUENCE [LARGE SCALE GENOMIC DNA]</scope>
    <source>
        <strain evidence="2">cv. Niubang</strain>
    </source>
</reference>
<name>A0ACB8ZIW6_ARCLA</name>
<keyword evidence="2" id="KW-1185">Reference proteome</keyword>
<evidence type="ECO:0000313" key="1">
    <source>
        <dbReference type="EMBL" id="KAI3697260.1"/>
    </source>
</evidence>
<gene>
    <name evidence="1" type="ORF">L6452_30147</name>
</gene>
<reference evidence="1 2" key="2">
    <citation type="journal article" date="2022" name="Mol. Ecol. Resour.">
        <title>The genomes of chicory, endive, great burdock and yacon provide insights into Asteraceae paleo-polyploidization history and plant inulin production.</title>
        <authorList>
            <person name="Fan W."/>
            <person name="Wang S."/>
            <person name="Wang H."/>
            <person name="Wang A."/>
            <person name="Jiang F."/>
            <person name="Liu H."/>
            <person name="Zhao H."/>
            <person name="Xu D."/>
            <person name="Zhang Y."/>
        </authorList>
    </citation>
    <scope>NUCLEOTIDE SEQUENCE [LARGE SCALE GENOMIC DNA]</scope>
    <source>
        <strain evidence="2">cv. Niubang</strain>
    </source>
</reference>
<dbReference type="Proteomes" id="UP001055879">
    <property type="component" value="Linkage Group LG10"/>
</dbReference>
<organism evidence="1 2">
    <name type="scientific">Arctium lappa</name>
    <name type="common">Greater burdock</name>
    <name type="synonym">Lappa major</name>
    <dbReference type="NCBI Taxonomy" id="4217"/>
    <lineage>
        <taxon>Eukaryota</taxon>
        <taxon>Viridiplantae</taxon>
        <taxon>Streptophyta</taxon>
        <taxon>Embryophyta</taxon>
        <taxon>Tracheophyta</taxon>
        <taxon>Spermatophyta</taxon>
        <taxon>Magnoliopsida</taxon>
        <taxon>eudicotyledons</taxon>
        <taxon>Gunneridae</taxon>
        <taxon>Pentapetalae</taxon>
        <taxon>asterids</taxon>
        <taxon>campanulids</taxon>
        <taxon>Asterales</taxon>
        <taxon>Asteraceae</taxon>
        <taxon>Carduoideae</taxon>
        <taxon>Cardueae</taxon>
        <taxon>Arctiinae</taxon>
        <taxon>Arctium</taxon>
    </lineage>
</organism>
<protein>
    <submittedName>
        <fullName evidence="1">Uncharacterized protein</fullName>
    </submittedName>
</protein>